<evidence type="ECO:0008006" key="4">
    <source>
        <dbReference type="Google" id="ProtNLM"/>
    </source>
</evidence>
<feature type="region of interest" description="Disordered" evidence="1">
    <location>
        <begin position="128"/>
        <end position="198"/>
    </location>
</feature>
<evidence type="ECO:0000313" key="3">
    <source>
        <dbReference type="Proteomes" id="UP000215767"/>
    </source>
</evidence>
<evidence type="ECO:0000313" key="2">
    <source>
        <dbReference type="EMBL" id="OZI62612.1"/>
    </source>
</evidence>
<feature type="region of interest" description="Disordered" evidence="1">
    <location>
        <begin position="245"/>
        <end position="266"/>
    </location>
</feature>
<dbReference type="InterPro" id="IPR011006">
    <property type="entry name" value="CheY-like_superfamily"/>
</dbReference>
<dbReference type="SUPFAM" id="SSF52172">
    <property type="entry name" value="CheY-like"/>
    <property type="match status" value="1"/>
</dbReference>
<accession>A0A261UMK3</accession>
<dbReference type="EMBL" id="NEVS01000004">
    <property type="protein sequence ID" value="OZI62612.1"/>
    <property type="molecule type" value="Genomic_DNA"/>
</dbReference>
<evidence type="ECO:0000256" key="1">
    <source>
        <dbReference type="SAM" id="MobiDB-lite"/>
    </source>
</evidence>
<organism evidence="2 3">
    <name type="scientific">Bordetella genomosp. 11</name>
    <dbReference type="NCBI Taxonomy" id="1416808"/>
    <lineage>
        <taxon>Bacteria</taxon>
        <taxon>Pseudomonadati</taxon>
        <taxon>Pseudomonadota</taxon>
        <taxon>Betaproteobacteria</taxon>
        <taxon>Burkholderiales</taxon>
        <taxon>Alcaligenaceae</taxon>
        <taxon>Bordetella</taxon>
    </lineage>
</organism>
<dbReference type="SUPFAM" id="SSF46894">
    <property type="entry name" value="C-terminal effector domain of the bipartite response regulators"/>
    <property type="match status" value="1"/>
</dbReference>
<name>A0A261UMK3_9BORD</name>
<feature type="compositionally biased region" description="Basic and acidic residues" evidence="1">
    <location>
        <begin position="138"/>
        <end position="149"/>
    </location>
</feature>
<proteinExistence type="predicted"/>
<dbReference type="RefSeq" id="WP_094843985.1">
    <property type="nucleotide sequence ID" value="NZ_NEVS01000004.1"/>
</dbReference>
<dbReference type="GO" id="GO:0006355">
    <property type="term" value="P:regulation of DNA-templated transcription"/>
    <property type="evidence" value="ECO:0007669"/>
    <property type="project" value="InterPro"/>
</dbReference>
<keyword evidence="3" id="KW-1185">Reference proteome</keyword>
<gene>
    <name evidence="2" type="ORF">CAL28_26050</name>
</gene>
<comment type="caution">
    <text evidence="2">The sequence shown here is derived from an EMBL/GenBank/DDBJ whole genome shotgun (WGS) entry which is preliminary data.</text>
</comment>
<dbReference type="AlphaFoldDB" id="A0A261UMK3"/>
<protein>
    <recommendedName>
        <fullName evidence="4">OmpR/PhoB-type domain-containing protein</fullName>
    </recommendedName>
</protein>
<dbReference type="InterPro" id="IPR016032">
    <property type="entry name" value="Sig_transdc_resp-reg_C-effctor"/>
</dbReference>
<dbReference type="Gene3D" id="1.10.10.10">
    <property type="entry name" value="Winged helix-like DNA-binding domain superfamily/Winged helix DNA-binding domain"/>
    <property type="match status" value="1"/>
</dbReference>
<dbReference type="GO" id="GO:0003677">
    <property type="term" value="F:DNA binding"/>
    <property type="evidence" value="ECO:0007669"/>
    <property type="project" value="InterPro"/>
</dbReference>
<reference evidence="3" key="1">
    <citation type="submission" date="2017-05" db="EMBL/GenBank/DDBJ databases">
        <title>Complete and WGS of Bordetella genogroups.</title>
        <authorList>
            <person name="Spilker T."/>
            <person name="Lipuma J."/>
        </authorList>
    </citation>
    <scope>NUCLEOTIDE SEQUENCE [LARGE SCALE GENOMIC DNA]</scope>
    <source>
        <strain evidence="3">AU8856</strain>
    </source>
</reference>
<dbReference type="Proteomes" id="UP000215767">
    <property type="component" value="Unassembled WGS sequence"/>
</dbReference>
<sequence>MMDYRDVIVLQDARAVRDNLAQELARRDFTVRSCGSLAGLRHLYAAQPSPLIVLTGESDDLACDAQSVRMAAPTAIVIALGTAADTAWRMHVMAAGADACHAASIDIAELTAILLSWGRQATRAYRAQPQLSGNAAERPSRRPVDHMESVPRAGPARVDVAQAPAQPASCHDGGARGPRHPRDAGHRSSPLGAMQRAGSPGAGWNLDASCRVLICPGGRTLLLTVAENGFLMRIASSEAQLARRGRRASTGQDARIGEPSGPELDPRSMDVLVSRLRRKARLAGIELPLLAVRGCGYLFAEPLAASPSSLRSSVMVPGVPGMPRSTPRHLPLADSGARMLATRLLAA</sequence>
<dbReference type="OrthoDB" id="9149764at2"/>
<dbReference type="InterPro" id="IPR036388">
    <property type="entry name" value="WH-like_DNA-bd_sf"/>
</dbReference>